<keyword evidence="2" id="KW-0378">Hydrolase</keyword>
<dbReference type="InterPro" id="IPR043005">
    <property type="entry name" value="MvaI_BcnI_rec"/>
</dbReference>
<dbReference type="GO" id="GO:0004519">
    <property type="term" value="F:endonuclease activity"/>
    <property type="evidence" value="ECO:0007669"/>
    <property type="project" value="UniProtKB-KW"/>
</dbReference>
<comment type="caution">
    <text evidence="2">The sequence shown here is derived from an EMBL/GenBank/DDBJ whole genome shotgun (WGS) entry which is preliminary data.</text>
</comment>
<gene>
    <name evidence="2" type="ORF">IAB93_00680</name>
</gene>
<dbReference type="Gene3D" id="3.30.70.3570">
    <property type="entry name" value="MvaI/BcnI restriction endonuclease, recognition domain"/>
    <property type="match status" value="1"/>
</dbReference>
<name>A0A9D9N8V4_9BACT</name>
<dbReference type="Pfam" id="PF15515">
    <property type="entry name" value="MvaI_BcnI"/>
    <property type="match status" value="1"/>
</dbReference>
<dbReference type="CDD" id="cd22347">
    <property type="entry name" value="PDDEXK_nuclease"/>
    <property type="match status" value="1"/>
</dbReference>
<dbReference type="AlphaFoldDB" id="A0A9D9N8V4"/>
<feature type="domain" description="MvaI/BcnI restriction endonuclease" evidence="1">
    <location>
        <begin position="175"/>
        <end position="401"/>
    </location>
</feature>
<reference evidence="2" key="1">
    <citation type="submission" date="2020-10" db="EMBL/GenBank/DDBJ databases">
        <authorList>
            <person name="Gilroy R."/>
        </authorList>
    </citation>
    <scope>NUCLEOTIDE SEQUENCE</scope>
    <source>
        <strain evidence="2">10037</strain>
    </source>
</reference>
<organism evidence="2 3">
    <name type="scientific">Candidatus Merdivivens pullistercoris</name>
    <dbReference type="NCBI Taxonomy" id="2840873"/>
    <lineage>
        <taxon>Bacteria</taxon>
        <taxon>Pseudomonadati</taxon>
        <taxon>Bacteroidota</taxon>
        <taxon>Bacteroidia</taxon>
        <taxon>Bacteroidales</taxon>
        <taxon>Muribaculaceae</taxon>
        <taxon>Muribaculaceae incertae sedis</taxon>
        <taxon>Candidatus Merdivivens</taxon>
    </lineage>
</organism>
<dbReference type="EMBL" id="JADIME010000009">
    <property type="protein sequence ID" value="MBO8464494.1"/>
    <property type="molecule type" value="Genomic_DNA"/>
</dbReference>
<evidence type="ECO:0000259" key="1">
    <source>
        <dbReference type="Pfam" id="PF15515"/>
    </source>
</evidence>
<dbReference type="InterPro" id="IPR029127">
    <property type="entry name" value="MvaI_BcnI"/>
</dbReference>
<proteinExistence type="predicted"/>
<reference evidence="2" key="2">
    <citation type="journal article" date="2021" name="PeerJ">
        <title>Extensive microbial diversity within the chicken gut microbiome revealed by metagenomics and culture.</title>
        <authorList>
            <person name="Gilroy R."/>
            <person name="Ravi A."/>
            <person name="Getino M."/>
            <person name="Pursley I."/>
            <person name="Horton D.L."/>
            <person name="Alikhan N.F."/>
            <person name="Baker D."/>
            <person name="Gharbi K."/>
            <person name="Hall N."/>
            <person name="Watson M."/>
            <person name="Adriaenssens E.M."/>
            <person name="Foster-Nyarko E."/>
            <person name="Jarju S."/>
            <person name="Secka A."/>
            <person name="Antonio M."/>
            <person name="Oren A."/>
            <person name="Chaudhuri R.R."/>
            <person name="La Ragione R."/>
            <person name="Hildebrand F."/>
            <person name="Pallen M.J."/>
        </authorList>
    </citation>
    <scope>NUCLEOTIDE SEQUENCE</scope>
    <source>
        <strain evidence="2">10037</strain>
    </source>
</reference>
<keyword evidence="2" id="KW-0255">Endonuclease</keyword>
<sequence length="409" mass="47252">MIHMRPFTPFEKRNMEYLVNKNIKFTQVQITRTGLKKSIMDATAPMRAYFKENDIHDYALQKKGQDNKVIIHTHILTEFKDIDTRTSLYRPETKDGDPRIWVYKLKETTDADDIHAIIALNPEELYVINLTKVDIIKCCETSIANPVQYLILLLSDNADRISEELLGKLMEFQGMWIDTGLKADTAIGRQVESLLEIDMNDSTLPDYKGVELKSFRAKRPNIKKNLFCKVPDWDISKLKSGTEIVAKYGYLSGGIKSYRNTLSCKFPNSQNLRLNMNYPSDLLEIEEDKVIGPDLFRKVADVAVWRLQTLHKCLLLKHHETFWIEADTRIDEFGREQFRFNKIEHTRDPIVSQFDILLEQSMITVDLLLGRPKFNPVSGEKKKGGDAVSFKIKKNAAGLLFPNSVTYYF</sequence>
<accession>A0A9D9N8V4</accession>
<evidence type="ECO:0000313" key="2">
    <source>
        <dbReference type="EMBL" id="MBO8464494.1"/>
    </source>
</evidence>
<dbReference type="Gene3D" id="3.40.210.20">
    <property type="entry name" value="MvaI/BcnI restriction endonuclease, catalytic domain"/>
    <property type="match status" value="1"/>
</dbReference>
<keyword evidence="2" id="KW-0540">Nuclease</keyword>
<protein>
    <submittedName>
        <fullName evidence="2">MvaI/BcnI restriction endonuclease family protein</fullName>
    </submittedName>
</protein>
<dbReference type="InterPro" id="IPR043004">
    <property type="entry name" value="MvaI_BcnI_cat"/>
</dbReference>
<evidence type="ECO:0000313" key="3">
    <source>
        <dbReference type="Proteomes" id="UP000823597"/>
    </source>
</evidence>
<dbReference type="Proteomes" id="UP000823597">
    <property type="component" value="Unassembled WGS sequence"/>
</dbReference>